<dbReference type="RefSeq" id="WP_326505990.1">
    <property type="nucleotide sequence ID" value="NZ_JAWIIV010000005.1"/>
</dbReference>
<dbReference type="SUPFAM" id="SSF52833">
    <property type="entry name" value="Thioredoxin-like"/>
    <property type="match status" value="1"/>
</dbReference>
<evidence type="ECO:0000313" key="2">
    <source>
        <dbReference type="EMBL" id="MEC4719075.1"/>
    </source>
</evidence>
<evidence type="ECO:0000313" key="3">
    <source>
        <dbReference type="Proteomes" id="UP001352263"/>
    </source>
</evidence>
<dbReference type="InterPro" id="IPR036249">
    <property type="entry name" value="Thioredoxin-like_sf"/>
</dbReference>
<dbReference type="EMBL" id="JAWIIV010000005">
    <property type="protein sequence ID" value="MEC4719075.1"/>
    <property type="molecule type" value="Genomic_DNA"/>
</dbReference>
<dbReference type="Pfam" id="PF04214">
    <property type="entry name" value="DUF411"/>
    <property type="match status" value="1"/>
</dbReference>
<accession>A0ABU6J5Z8</accession>
<feature type="chain" id="PRO_5046119337" evidence="1">
    <location>
        <begin position="23"/>
        <end position="147"/>
    </location>
</feature>
<reference evidence="2 3" key="1">
    <citation type="submission" date="2023-10" db="EMBL/GenBank/DDBJ databases">
        <title>Noviherbaspirillum sp. CPCC 100848 genome assembly.</title>
        <authorList>
            <person name="Li X.Y."/>
            <person name="Fang X.M."/>
        </authorList>
    </citation>
    <scope>NUCLEOTIDE SEQUENCE [LARGE SCALE GENOMIC DNA]</scope>
    <source>
        <strain evidence="2 3">CPCC 100848</strain>
    </source>
</reference>
<keyword evidence="1" id="KW-0732">Signal</keyword>
<name>A0ABU6J5Z8_9BURK</name>
<dbReference type="Proteomes" id="UP001352263">
    <property type="component" value="Unassembled WGS sequence"/>
</dbReference>
<keyword evidence="3" id="KW-1185">Reference proteome</keyword>
<feature type="signal peptide" evidence="1">
    <location>
        <begin position="1"/>
        <end position="22"/>
    </location>
</feature>
<gene>
    <name evidence="2" type="ORF">RY831_07940</name>
</gene>
<dbReference type="InterPro" id="IPR007332">
    <property type="entry name" value="DUF411"/>
</dbReference>
<sequence>MDRRTILKASLAALLVPASARAAAPVIQVYKTPTCGCCHAWVDHLRANGFAVKATDVEDTSPYRSKYKVPNELASCHTGVVAGYALEGHVPAADIKRLLAERPKAHGLAVPRMPMGSPGMEGDRKDPFDVILIRQDGKHAVYRHYGA</sequence>
<comment type="caution">
    <text evidence="2">The sequence shown here is derived from an EMBL/GenBank/DDBJ whole genome shotgun (WGS) entry which is preliminary data.</text>
</comment>
<evidence type="ECO:0000256" key="1">
    <source>
        <dbReference type="SAM" id="SignalP"/>
    </source>
</evidence>
<organism evidence="2 3">
    <name type="scientific">Noviherbaspirillum album</name>
    <dbReference type="NCBI Taxonomy" id="3080276"/>
    <lineage>
        <taxon>Bacteria</taxon>
        <taxon>Pseudomonadati</taxon>
        <taxon>Pseudomonadota</taxon>
        <taxon>Betaproteobacteria</taxon>
        <taxon>Burkholderiales</taxon>
        <taxon>Oxalobacteraceae</taxon>
        <taxon>Noviherbaspirillum</taxon>
    </lineage>
</organism>
<protein>
    <submittedName>
        <fullName evidence="2">DUF411 domain-containing protein</fullName>
    </submittedName>
</protein>
<proteinExistence type="predicted"/>